<sequence length="36" mass="4247">MEGNAWSRRNGEAGRERRMKGLGFKVKVKEREKVKQ</sequence>
<name>I3SG69_LOTJA</name>
<feature type="region of interest" description="Disordered" evidence="1">
    <location>
        <begin position="1"/>
        <end position="36"/>
    </location>
</feature>
<dbReference type="AlphaFoldDB" id="I3SG69"/>
<proteinExistence type="evidence at transcript level"/>
<accession>I3SG69</accession>
<feature type="compositionally biased region" description="Basic and acidic residues" evidence="1">
    <location>
        <begin position="27"/>
        <end position="36"/>
    </location>
</feature>
<protein>
    <submittedName>
        <fullName evidence="2">Uncharacterized protein</fullName>
    </submittedName>
</protein>
<organism evidence="2">
    <name type="scientific">Lotus japonicus</name>
    <name type="common">Lotus corniculatus var. japonicus</name>
    <dbReference type="NCBI Taxonomy" id="34305"/>
    <lineage>
        <taxon>Eukaryota</taxon>
        <taxon>Viridiplantae</taxon>
        <taxon>Streptophyta</taxon>
        <taxon>Embryophyta</taxon>
        <taxon>Tracheophyta</taxon>
        <taxon>Spermatophyta</taxon>
        <taxon>Magnoliopsida</taxon>
        <taxon>eudicotyledons</taxon>
        <taxon>Gunneridae</taxon>
        <taxon>Pentapetalae</taxon>
        <taxon>rosids</taxon>
        <taxon>fabids</taxon>
        <taxon>Fabales</taxon>
        <taxon>Fabaceae</taxon>
        <taxon>Papilionoideae</taxon>
        <taxon>50 kb inversion clade</taxon>
        <taxon>NPAAA clade</taxon>
        <taxon>Hologalegina</taxon>
        <taxon>robinioid clade</taxon>
        <taxon>Loteae</taxon>
        <taxon>Lotus</taxon>
    </lineage>
</organism>
<reference evidence="2" key="1">
    <citation type="submission" date="2012-05" db="EMBL/GenBank/DDBJ databases">
        <authorList>
            <person name="Krishnakumar V."/>
            <person name="Cheung F."/>
            <person name="Xiao Y."/>
            <person name="Chan A."/>
            <person name="Moskal W.A."/>
            <person name="Town C.D."/>
        </authorList>
    </citation>
    <scope>NUCLEOTIDE SEQUENCE</scope>
</reference>
<dbReference type="EMBL" id="BT139466">
    <property type="protein sequence ID" value="AFK39261.1"/>
    <property type="molecule type" value="mRNA"/>
</dbReference>
<evidence type="ECO:0000313" key="2">
    <source>
        <dbReference type="EMBL" id="AFK39261.1"/>
    </source>
</evidence>
<evidence type="ECO:0000256" key="1">
    <source>
        <dbReference type="SAM" id="MobiDB-lite"/>
    </source>
</evidence>